<organism evidence="4 5">
    <name type="scientific">Bordetella genomosp. 9</name>
    <dbReference type="NCBI Taxonomy" id="1416803"/>
    <lineage>
        <taxon>Bacteria</taxon>
        <taxon>Pseudomonadati</taxon>
        <taxon>Pseudomonadota</taxon>
        <taxon>Betaproteobacteria</taxon>
        <taxon>Burkholderiales</taxon>
        <taxon>Alcaligenaceae</taxon>
        <taxon>Bordetella</taxon>
    </lineage>
</organism>
<feature type="binding site" evidence="2">
    <location>
        <position position="105"/>
    </location>
    <ligand>
        <name>Mn(2+)</name>
        <dbReference type="ChEBI" id="CHEBI:29035"/>
        <label>2</label>
    </ligand>
</feature>
<dbReference type="Pfam" id="PF01546">
    <property type="entry name" value="Peptidase_M20"/>
    <property type="match status" value="1"/>
</dbReference>
<proteinExistence type="predicted"/>
<feature type="domain" description="Peptidase M20 dimerisation" evidence="3">
    <location>
        <begin position="191"/>
        <end position="287"/>
    </location>
</feature>
<feature type="binding site" evidence="2">
    <location>
        <position position="103"/>
    </location>
    <ligand>
        <name>Mn(2+)</name>
        <dbReference type="ChEBI" id="CHEBI:29035"/>
        <label>2</label>
    </ligand>
</feature>
<gene>
    <name evidence="4" type="ORF">CAL13_18325</name>
</gene>
<dbReference type="Gene3D" id="3.30.70.360">
    <property type="match status" value="1"/>
</dbReference>
<protein>
    <submittedName>
        <fullName evidence="4">Amidohydrolase</fullName>
    </submittedName>
</protein>
<evidence type="ECO:0000313" key="4">
    <source>
        <dbReference type="EMBL" id="ARP87952.1"/>
    </source>
</evidence>
<name>A0A1W6Z3L5_9BORD</name>
<dbReference type="PANTHER" id="PTHR11014:SF63">
    <property type="entry name" value="METALLOPEPTIDASE, PUTATIVE (AFU_ORTHOLOGUE AFUA_6G09600)-RELATED"/>
    <property type="match status" value="1"/>
</dbReference>
<keyword evidence="1 4" id="KW-0378">Hydrolase</keyword>
<dbReference type="CDD" id="cd05666">
    <property type="entry name" value="M20_Acy1-like"/>
    <property type="match status" value="1"/>
</dbReference>
<dbReference type="InterPro" id="IPR002933">
    <property type="entry name" value="Peptidase_M20"/>
</dbReference>
<dbReference type="InterPro" id="IPR036264">
    <property type="entry name" value="Bact_exopeptidase_dim_dom"/>
</dbReference>
<evidence type="ECO:0000259" key="3">
    <source>
        <dbReference type="Pfam" id="PF07687"/>
    </source>
</evidence>
<dbReference type="EMBL" id="CP021109">
    <property type="protein sequence ID" value="ARP87952.1"/>
    <property type="molecule type" value="Genomic_DNA"/>
</dbReference>
<dbReference type="PANTHER" id="PTHR11014">
    <property type="entry name" value="PEPTIDASE M20 FAMILY MEMBER"/>
    <property type="match status" value="1"/>
</dbReference>
<dbReference type="RefSeq" id="WP_086073173.1">
    <property type="nucleotide sequence ID" value="NZ_CP021109.1"/>
</dbReference>
<reference evidence="4 5" key="1">
    <citation type="submission" date="2017-05" db="EMBL/GenBank/DDBJ databases">
        <title>Complete and WGS of Bordetella genogroups.</title>
        <authorList>
            <person name="Spilker T."/>
            <person name="LiPuma J."/>
        </authorList>
    </citation>
    <scope>NUCLEOTIDE SEQUENCE [LARGE SCALE GENOMIC DNA]</scope>
    <source>
        <strain evidence="4 5">AU17164</strain>
    </source>
</reference>
<sequence>MTPSVLQDLQPLAAWLRDIRQDLHRYPELAFQERRTADIVSRLLREWGYEVTSGVGGTGVVGTLKAGAGTKRVALRADMDALPMQENTGLPYASQHAGVMHACGHDGHTAMLLGAARYLAATRRFDGTLHLYFQPAEEAGHDSGAARMIADGLFSRFPCDAVFGLHNHPGEPVGKFLFRKGAFMSASDKIVITVHGRGGHAARPHLAVDPIVAASSIVLALQTAVSRNMDPIQTGIVTVGAFHGGIANNVIPDSARMELSVRAFDAATQELLRERVRAIARSQAESYGARADVEILQGYPVLINTDPETEFAADVARELFGASNVDADYRPVTASEDFAYMLQERPGCFLRLGNGAGAGSFPVHHSQYDFNDNNLVLGAAYWSRLVERFLTATPE</sequence>
<dbReference type="InterPro" id="IPR017439">
    <property type="entry name" value="Amidohydrolase"/>
</dbReference>
<dbReference type="GO" id="GO:0046872">
    <property type="term" value="F:metal ion binding"/>
    <property type="evidence" value="ECO:0007669"/>
    <property type="project" value="UniProtKB-KW"/>
</dbReference>
<dbReference type="SUPFAM" id="SSF53187">
    <property type="entry name" value="Zn-dependent exopeptidases"/>
    <property type="match status" value="1"/>
</dbReference>
<evidence type="ECO:0000256" key="2">
    <source>
        <dbReference type="PIRSR" id="PIRSR005962-1"/>
    </source>
</evidence>
<dbReference type="GO" id="GO:0019877">
    <property type="term" value="P:diaminopimelate biosynthetic process"/>
    <property type="evidence" value="ECO:0007669"/>
    <property type="project" value="UniProtKB-ARBA"/>
</dbReference>
<dbReference type="Proteomes" id="UP000194139">
    <property type="component" value="Chromosome"/>
</dbReference>
<dbReference type="PIRSF" id="PIRSF005962">
    <property type="entry name" value="Pept_M20D_amidohydro"/>
    <property type="match status" value="1"/>
</dbReference>
<feature type="binding site" evidence="2">
    <location>
        <position position="166"/>
    </location>
    <ligand>
        <name>Mn(2+)</name>
        <dbReference type="ChEBI" id="CHEBI:29035"/>
        <label>2</label>
    </ligand>
</feature>
<dbReference type="AlphaFoldDB" id="A0A1W6Z3L5"/>
<feature type="binding site" evidence="2">
    <location>
        <position position="364"/>
    </location>
    <ligand>
        <name>Mn(2+)</name>
        <dbReference type="ChEBI" id="CHEBI:29035"/>
        <label>2</label>
    </ligand>
</feature>
<dbReference type="SUPFAM" id="SSF55031">
    <property type="entry name" value="Bacterial exopeptidase dimerisation domain"/>
    <property type="match status" value="1"/>
</dbReference>
<evidence type="ECO:0000256" key="1">
    <source>
        <dbReference type="ARBA" id="ARBA00022801"/>
    </source>
</evidence>
<evidence type="ECO:0000313" key="5">
    <source>
        <dbReference type="Proteomes" id="UP000194139"/>
    </source>
</evidence>
<dbReference type="GO" id="GO:0050118">
    <property type="term" value="F:N-acetyldiaminopimelate deacetylase activity"/>
    <property type="evidence" value="ECO:0007669"/>
    <property type="project" value="UniProtKB-ARBA"/>
</dbReference>
<dbReference type="FunFam" id="3.30.70.360:FF:000001">
    <property type="entry name" value="N-acetyldiaminopimelate deacetylase"/>
    <property type="match status" value="1"/>
</dbReference>
<dbReference type="Pfam" id="PF07687">
    <property type="entry name" value="M20_dimer"/>
    <property type="match status" value="1"/>
</dbReference>
<comment type="cofactor">
    <cofactor evidence="2">
        <name>Mn(2+)</name>
        <dbReference type="ChEBI" id="CHEBI:29035"/>
    </cofactor>
    <text evidence="2">The Mn(2+) ion enhances activity.</text>
</comment>
<dbReference type="NCBIfam" id="TIGR01891">
    <property type="entry name" value="amidohydrolases"/>
    <property type="match status" value="1"/>
</dbReference>
<dbReference type="Gene3D" id="3.40.630.10">
    <property type="entry name" value="Zn peptidases"/>
    <property type="match status" value="1"/>
</dbReference>
<keyword evidence="2" id="KW-0464">Manganese</keyword>
<accession>A0A1W6Z3L5</accession>
<keyword evidence="5" id="KW-1185">Reference proteome</keyword>
<keyword evidence="2" id="KW-0479">Metal-binding</keyword>
<feature type="binding site" evidence="2">
    <location>
        <position position="138"/>
    </location>
    <ligand>
        <name>Mn(2+)</name>
        <dbReference type="ChEBI" id="CHEBI:29035"/>
        <label>2</label>
    </ligand>
</feature>
<dbReference type="InterPro" id="IPR011650">
    <property type="entry name" value="Peptidase_M20_dimer"/>
</dbReference>